<organism evidence="1 2">
    <name type="scientific">Leptospira interrogans serovar Pyrogenes str. L0374</name>
    <dbReference type="NCBI Taxonomy" id="1049928"/>
    <lineage>
        <taxon>Bacteria</taxon>
        <taxon>Pseudomonadati</taxon>
        <taxon>Spirochaetota</taxon>
        <taxon>Spirochaetia</taxon>
        <taxon>Leptospirales</taxon>
        <taxon>Leptospiraceae</taxon>
        <taxon>Leptospira</taxon>
    </lineage>
</organism>
<evidence type="ECO:0000313" key="2">
    <source>
        <dbReference type="Proteomes" id="UP000012137"/>
    </source>
</evidence>
<evidence type="ECO:0000313" key="1">
    <source>
        <dbReference type="EMBL" id="EMN30916.1"/>
    </source>
</evidence>
<dbReference type="Proteomes" id="UP000012137">
    <property type="component" value="Unassembled WGS sequence"/>
</dbReference>
<accession>M6K9U5</accession>
<protein>
    <submittedName>
        <fullName evidence="1">Uncharacterized protein</fullName>
    </submittedName>
</protein>
<sequence length="46" mass="5467">MGLFTQKLFRLIVSFRIATKKDREKFLNLVITSLKQKGIYCVFEEI</sequence>
<reference evidence="1 2" key="1">
    <citation type="submission" date="2013-01" db="EMBL/GenBank/DDBJ databases">
        <authorList>
            <person name="Harkins D.M."/>
            <person name="Durkin A.S."/>
            <person name="Brinkac L.M."/>
            <person name="Haft D.H."/>
            <person name="Selengut J.D."/>
            <person name="Sanka R."/>
            <person name="DePew J."/>
            <person name="Purushe J."/>
            <person name="Peacock S.J."/>
            <person name="Thaipadungpanit J."/>
            <person name="Wuthiekanun V.W."/>
            <person name="Day N.P."/>
            <person name="Vinetz J.M."/>
            <person name="Sutton G.G."/>
            <person name="Nierman W.C."/>
            <person name="Fouts D.E."/>
        </authorList>
    </citation>
    <scope>NUCLEOTIDE SEQUENCE [LARGE SCALE GENOMIC DNA]</scope>
    <source>
        <strain evidence="1 2">L0374</strain>
    </source>
</reference>
<dbReference type="AlphaFoldDB" id="M6K9U5"/>
<comment type="caution">
    <text evidence="1">The sequence shown here is derived from an EMBL/GenBank/DDBJ whole genome shotgun (WGS) entry which is preliminary data.</text>
</comment>
<dbReference type="EMBL" id="AHMZ02000068">
    <property type="protein sequence ID" value="EMN30916.1"/>
    <property type="molecule type" value="Genomic_DNA"/>
</dbReference>
<gene>
    <name evidence="1" type="ORF">LEP1GSC083_2084</name>
</gene>
<name>M6K9U5_LEPIR</name>
<proteinExistence type="predicted"/>